<feature type="compositionally biased region" description="Basic and acidic residues" evidence="1">
    <location>
        <begin position="358"/>
        <end position="386"/>
    </location>
</feature>
<feature type="compositionally biased region" description="Polar residues" evidence="1">
    <location>
        <begin position="295"/>
        <end position="317"/>
    </location>
</feature>
<feature type="compositionally biased region" description="Low complexity" evidence="1">
    <location>
        <begin position="31"/>
        <end position="41"/>
    </location>
</feature>
<dbReference type="EMBL" id="GEBQ01001631">
    <property type="protein sequence ID" value="JAT38346.1"/>
    <property type="molecule type" value="Transcribed_RNA"/>
</dbReference>
<reference evidence="2" key="1">
    <citation type="submission" date="2015-11" db="EMBL/GenBank/DDBJ databases">
        <title>De novo transcriptome assembly of four potential Pierce s Disease insect vectors from Arizona vineyards.</title>
        <authorList>
            <person name="Tassone E.E."/>
        </authorList>
    </citation>
    <scope>NUCLEOTIDE SEQUENCE</scope>
</reference>
<sequence>GRGGQNVKNRGRGFQGRSDERRREDEEIGAPSPKRSSRWSNPSPPPLLSQPSEVRSMAVDTTDEHGLSREVDVAQEVAKPNESSSDISIDKVIDNTAFCEKESSQENRNSFDIEHKLNSEKMSQESNEQCFELETESQSSSIKQPATSIQENYISSIPNDGNDSSDLKQTISEQETSSFSSQKSQTNQDLEMTDSSIHLFEESEQPSSYLTKSQSPEILDRSTAVKTVFPESMSISEDKGDSFMEDINAFNKEKETLKLFLEPRSPIEHCRNESPIDQDCITPVVEMEQITNCKQRLPESEQSQENPYVEQLQNETQPAFFIEDQDENYSPKQDCESSVLDNVSSNNCSFDHQEEELPTDKKASESTDFSEPKLKLPAVSEHEIHAEPQAQRMDLEHQRDEMSISSEDKIMAETSNQPVIESSNVETVEES</sequence>
<feature type="region of interest" description="Disordered" evidence="1">
    <location>
        <begin position="1"/>
        <end position="196"/>
    </location>
</feature>
<organism evidence="2">
    <name type="scientific">Graphocephala atropunctata</name>
    <dbReference type="NCBI Taxonomy" id="36148"/>
    <lineage>
        <taxon>Eukaryota</taxon>
        <taxon>Metazoa</taxon>
        <taxon>Ecdysozoa</taxon>
        <taxon>Arthropoda</taxon>
        <taxon>Hexapoda</taxon>
        <taxon>Insecta</taxon>
        <taxon>Pterygota</taxon>
        <taxon>Neoptera</taxon>
        <taxon>Paraneoptera</taxon>
        <taxon>Hemiptera</taxon>
        <taxon>Auchenorrhyncha</taxon>
        <taxon>Membracoidea</taxon>
        <taxon>Cicadellidae</taxon>
        <taxon>Cicadellinae</taxon>
        <taxon>Cicadellini</taxon>
        <taxon>Graphocephala</taxon>
    </lineage>
</organism>
<name>A0A1B6MR08_9HEMI</name>
<gene>
    <name evidence="2" type="ORF">g.23505</name>
</gene>
<feature type="non-terminal residue" evidence="2">
    <location>
        <position position="1"/>
    </location>
</feature>
<feature type="compositionally biased region" description="Basic and acidic residues" evidence="1">
    <location>
        <begin position="88"/>
        <end position="123"/>
    </location>
</feature>
<feature type="compositionally biased region" description="Basic and acidic residues" evidence="1">
    <location>
        <begin position="62"/>
        <end position="72"/>
    </location>
</feature>
<feature type="compositionally biased region" description="Polar residues" evidence="1">
    <location>
        <begin position="339"/>
        <end position="350"/>
    </location>
</feature>
<dbReference type="AlphaFoldDB" id="A0A1B6MR08"/>
<proteinExistence type="predicted"/>
<feature type="compositionally biased region" description="Basic and acidic residues" evidence="1">
    <location>
        <begin position="393"/>
        <end position="411"/>
    </location>
</feature>
<protein>
    <submittedName>
        <fullName evidence="2">Uncharacterized protein</fullName>
    </submittedName>
</protein>
<feature type="compositionally biased region" description="Polar residues" evidence="1">
    <location>
        <begin position="413"/>
        <end position="431"/>
    </location>
</feature>
<evidence type="ECO:0000256" key="1">
    <source>
        <dbReference type="SAM" id="MobiDB-lite"/>
    </source>
</evidence>
<feature type="region of interest" description="Disordered" evidence="1">
    <location>
        <begin position="295"/>
        <end position="431"/>
    </location>
</feature>
<evidence type="ECO:0000313" key="2">
    <source>
        <dbReference type="EMBL" id="JAT38346.1"/>
    </source>
</evidence>
<accession>A0A1B6MR08</accession>
<feature type="compositionally biased region" description="Polar residues" evidence="1">
    <location>
        <begin position="136"/>
        <end position="196"/>
    </location>
</feature>